<dbReference type="SUPFAM" id="SSF55486">
    <property type="entry name" value="Metalloproteases ('zincins'), catalytic domain"/>
    <property type="match status" value="1"/>
</dbReference>
<comment type="caution">
    <text evidence="15">The sequence shown here is derived from an EMBL/GenBank/DDBJ whole genome shotgun (WGS) entry which is preliminary data.</text>
</comment>
<dbReference type="Gene3D" id="3.40.390.10">
    <property type="entry name" value="Collagenase (Catalytic Domain)"/>
    <property type="match status" value="1"/>
</dbReference>
<feature type="binding site" evidence="11">
    <location>
        <position position="223"/>
    </location>
    <ligand>
        <name>Ca(2+)</name>
        <dbReference type="ChEBI" id="CHEBI:29108"/>
        <label>3</label>
    </ligand>
</feature>
<dbReference type="InterPro" id="IPR001818">
    <property type="entry name" value="Pept_M10_metallopeptidase"/>
</dbReference>
<dbReference type="InterPro" id="IPR024079">
    <property type="entry name" value="MetalloPept_cat_dom_sf"/>
</dbReference>
<evidence type="ECO:0000256" key="1">
    <source>
        <dbReference type="ARBA" id="ARBA00009614"/>
    </source>
</evidence>
<dbReference type="GO" id="GO:0030574">
    <property type="term" value="P:collagen catabolic process"/>
    <property type="evidence" value="ECO:0007669"/>
    <property type="project" value="TreeGrafter"/>
</dbReference>
<keyword evidence="2" id="KW-0645">Protease</keyword>
<evidence type="ECO:0000256" key="11">
    <source>
        <dbReference type="PIRSR" id="PIRSR621190-2"/>
    </source>
</evidence>
<dbReference type="Proteomes" id="UP000734854">
    <property type="component" value="Unassembled WGS sequence"/>
</dbReference>
<evidence type="ECO:0000256" key="9">
    <source>
        <dbReference type="ARBA" id="ARBA00023180"/>
    </source>
</evidence>
<keyword evidence="11" id="KW-0106">Calcium</keyword>
<dbReference type="CDD" id="cd04278">
    <property type="entry name" value="ZnMc_MMP"/>
    <property type="match status" value="1"/>
</dbReference>
<feature type="binding site" evidence="11">
    <location>
        <position position="286"/>
    </location>
    <ligand>
        <name>Zn(2+)</name>
        <dbReference type="ChEBI" id="CHEBI:29105"/>
        <label>2</label>
        <note>catalytic</note>
    </ligand>
</feature>
<dbReference type="SMART" id="SM00235">
    <property type="entry name" value="ZnMc"/>
    <property type="match status" value="1"/>
</dbReference>
<organism evidence="15 16">
    <name type="scientific">Zingiber officinale</name>
    <name type="common">Ginger</name>
    <name type="synonym">Amomum zingiber</name>
    <dbReference type="NCBI Taxonomy" id="94328"/>
    <lineage>
        <taxon>Eukaryota</taxon>
        <taxon>Viridiplantae</taxon>
        <taxon>Streptophyta</taxon>
        <taxon>Embryophyta</taxon>
        <taxon>Tracheophyta</taxon>
        <taxon>Spermatophyta</taxon>
        <taxon>Magnoliopsida</taxon>
        <taxon>Liliopsida</taxon>
        <taxon>Zingiberales</taxon>
        <taxon>Zingiberaceae</taxon>
        <taxon>Zingiber</taxon>
    </lineage>
</organism>
<evidence type="ECO:0000256" key="6">
    <source>
        <dbReference type="ARBA" id="ARBA00022833"/>
    </source>
</evidence>
<evidence type="ECO:0000256" key="3">
    <source>
        <dbReference type="ARBA" id="ARBA00022723"/>
    </source>
</evidence>
<dbReference type="PANTHER" id="PTHR10201:SF321">
    <property type="entry name" value="METALLOENDOPROTEINASE 4-MMP"/>
    <property type="match status" value="1"/>
</dbReference>
<name>A0A8J5FWF6_ZINOF</name>
<evidence type="ECO:0000313" key="15">
    <source>
        <dbReference type="EMBL" id="KAG6493372.1"/>
    </source>
</evidence>
<dbReference type="Pfam" id="PF01471">
    <property type="entry name" value="PG_binding_1"/>
    <property type="match status" value="1"/>
</dbReference>
<feature type="active site" evidence="10">
    <location>
        <position position="269"/>
    </location>
</feature>
<gene>
    <name evidence="15" type="ORF">ZIOFF_048355</name>
</gene>
<feature type="binding site" evidence="11">
    <location>
        <position position="278"/>
    </location>
    <ligand>
        <name>Zn(2+)</name>
        <dbReference type="ChEBI" id="CHEBI:29105"/>
        <label>2</label>
        <note>catalytic</note>
    </ligand>
</feature>
<feature type="binding site" evidence="11">
    <location>
        <position position="272"/>
    </location>
    <ligand>
        <name>Zn(2+)</name>
        <dbReference type="ChEBI" id="CHEBI:29105"/>
        <label>2</label>
        <note>catalytic</note>
    </ligand>
</feature>
<feature type="binding site" evidence="11">
    <location>
        <position position="268"/>
    </location>
    <ligand>
        <name>Zn(2+)</name>
        <dbReference type="ChEBI" id="CHEBI:29105"/>
        <label>2</label>
        <note>catalytic</note>
    </ligand>
</feature>
<dbReference type="InterPro" id="IPR033739">
    <property type="entry name" value="M10A_MMP"/>
</dbReference>
<dbReference type="GO" id="GO:0031012">
    <property type="term" value="C:extracellular matrix"/>
    <property type="evidence" value="ECO:0007669"/>
    <property type="project" value="InterPro"/>
</dbReference>
<dbReference type="Pfam" id="PF00413">
    <property type="entry name" value="Peptidase_M10"/>
    <property type="match status" value="1"/>
</dbReference>
<dbReference type="InterPro" id="IPR021158">
    <property type="entry name" value="Pept_M10A_Zn_BS"/>
</dbReference>
<feature type="binding site" evidence="11">
    <location>
        <position position="240"/>
    </location>
    <ligand>
        <name>Zn(2+)</name>
        <dbReference type="ChEBI" id="CHEBI:29105"/>
        <label>1</label>
    </ligand>
</feature>
<comment type="similarity">
    <text evidence="1">Belongs to the peptidase M10A family. Matrix metalloproteinases (MMPs) subfamily.</text>
</comment>
<protein>
    <recommendedName>
        <fullName evidence="14">Peptidase metallopeptidase domain-containing protein</fullName>
    </recommendedName>
</protein>
<feature type="binding site" evidence="11">
    <location>
        <position position="205"/>
    </location>
    <ligand>
        <name>Ca(2+)</name>
        <dbReference type="ChEBI" id="CHEBI:29108"/>
        <label>2</label>
    </ligand>
</feature>
<dbReference type="InterPro" id="IPR002477">
    <property type="entry name" value="Peptidoglycan-bd-like"/>
</dbReference>
<evidence type="ECO:0000256" key="8">
    <source>
        <dbReference type="ARBA" id="ARBA00023145"/>
    </source>
</evidence>
<keyword evidence="9" id="KW-0325">Glycoprotein</keyword>
<keyword evidence="6 11" id="KW-0862">Zinc</keyword>
<dbReference type="InterPro" id="IPR021190">
    <property type="entry name" value="Pept_M10A"/>
</dbReference>
<feature type="binding site" evidence="11">
    <location>
        <position position="222"/>
    </location>
    <ligand>
        <name>Ca(2+)</name>
        <dbReference type="ChEBI" id="CHEBI:29108"/>
        <label>3</label>
    </ligand>
</feature>
<keyword evidence="8" id="KW-0865">Zymogen</keyword>
<dbReference type="InterPro" id="IPR006026">
    <property type="entry name" value="Peptidase_Metallo"/>
</dbReference>
<dbReference type="EMBL" id="JACMSC010000013">
    <property type="protein sequence ID" value="KAG6493372.1"/>
    <property type="molecule type" value="Genomic_DNA"/>
</dbReference>
<feature type="binding site" description="in inhibited form" evidence="11">
    <location>
        <position position="122"/>
    </location>
    <ligand>
        <name>Zn(2+)</name>
        <dbReference type="ChEBI" id="CHEBI:29105"/>
        <label>2</label>
        <note>catalytic</note>
    </ligand>
</feature>
<feature type="binding site" evidence="11">
    <location>
        <position position="215"/>
    </location>
    <ligand>
        <name>Zn(2+)</name>
        <dbReference type="ChEBI" id="CHEBI:29105"/>
        <label>1</label>
    </ligand>
</feature>
<feature type="binding site" evidence="11">
    <location>
        <position position="245"/>
    </location>
    <ligand>
        <name>Ca(2+)</name>
        <dbReference type="ChEBI" id="CHEBI:29108"/>
        <label>1</label>
    </ligand>
</feature>
<feature type="binding site" evidence="11">
    <location>
        <position position="217"/>
    </location>
    <ligand>
        <name>Zn(2+)</name>
        <dbReference type="ChEBI" id="CHEBI:29105"/>
        <label>1</label>
    </ligand>
</feature>
<comment type="cofactor">
    <cofactor evidence="11">
        <name>Zn(2+)</name>
        <dbReference type="ChEBI" id="CHEBI:29105"/>
    </cofactor>
    <text evidence="11">Binds 2 Zn(2+) ions per subunit.</text>
</comment>
<accession>A0A8J5FWF6</accession>
<evidence type="ECO:0000256" key="13">
    <source>
        <dbReference type="SAM" id="MobiDB-lite"/>
    </source>
</evidence>
<feature type="compositionally biased region" description="Polar residues" evidence="13">
    <location>
        <begin position="1"/>
        <end position="10"/>
    </location>
</feature>
<feature type="binding site" evidence="11">
    <location>
        <position position="245"/>
    </location>
    <ligand>
        <name>Ca(2+)</name>
        <dbReference type="ChEBI" id="CHEBI:29108"/>
        <label>3</label>
    </ligand>
</feature>
<dbReference type="GO" id="GO:0006508">
    <property type="term" value="P:proteolysis"/>
    <property type="evidence" value="ECO:0007669"/>
    <property type="project" value="UniProtKB-KW"/>
</dbReference>
<dbReference type="FunFam" id="3.40.390.10:FF:000018">
    <property type="entry name" value="Metalloendoproteinase 1"/>
    <property type="match status" value="1"/>
</dbReference>
<proteinExistence type="inferred from homology"/>
<dbReference type="PANTHER" id="PTHR10201">
    <property type="entry name" value="MATRIX METALLOPROTEINASE"/>
    <property type="match status" value="1"/>
</dbReference>
<feature type="binding site" evidence="11">
    <location>
        <position position="230"/>
    </location>
    <ligand>
        <name>Zn(2+)</name>
        <dbReference type="ChEBI" id="CHEBI:29105"/>
        <label>1</label>
    </ligand>
</feature>
<feature type="short sequence motif" description="Cysteine switch" evidence="12">
    <location>
        <begin position="120"/>
        <end position="138"/>
    </location>
</feature>
<keyword evidence="16" id="KW-1185">Reference proteome</keyword>
<evidence type="ECO:0000256" key="2">
    <source>
        <dbReference type="ARBA" id="ARBA00022670"/>
    </source>
</evidence>
<dbReference type="AlphaFoldDB" id="A0A8J5FWF6"/>
<dbReference type="PROSITE" id="PS00546">
    <property type="entry name" value="CYSTEINE_SWITCH"/>
    <property type="match status" value="1"/>
</dbReference>
<feature type="region of interest" description="Disordered" evidence="13">
    <location>
        <begin position="437"/>
        <end position="479"/>
    </location>
</feature>
<sequence length="504" mass="56365">MPRIQVQQPQRYRYRSKGRKDDDQHRQALFRATQYNSNYTWRSFHRLLDLERGSRVDGLVGLKQYFVRFGYLISTNSADSVLSDAFDARLETAVLRYQASLGLPVTGKLDATTLSEVMAPRCGVPDLNPNRSRAAETVQRFTYFTGKPRWAGRKPLTLTYAISPEHTIKYVATADVAATIRRAFDNWARVIPVRFEEATNYESADVKLGFYGGDHGDGEPFDGVLGILGHAFSPESGRLHLDAAEQWAVDLGKESSEVAVDLESVATHEIGHVLGLGHSAVKEAVMYPSLSPRTKKVELKVDDIEGVQALYGSNPNFRLNQTVQSETSSAIALRDAIKKSKFSHRAGRSAELQVCFAERLEQSSLDRAGLDRAVLIEHLDRPDLDGAGLDRAVLTEQKNSSSVTTVEVQMNIGDEPKLEALLGSHCFLHRVRQKPAQKGKLERRKKCKEANPDTSAGRWKYDEEEPMITARREPPLSSSFLAEELEGGAREMRNLLEKPPWRGQ</sequence>
<keyword evidence="3 11" id="KW-0479">Metal-binding</keyword>
<evidence type="ECO:0000256" key="10">
    <source>
        <dbReference type="PIRSR" id="PIRSR621190-1"/>
    </source>
</evidence>
<evidence type="ECO:0000259" key="14">
    <source>
        <dbReference type="SMART" id="SM00235"/>
    </source>
</evidence>
<dbReference type="GO" id="GO:0004222">
    <property type="term" value="F:metalloendopeptidase activity"/>
    <property type="evidence" value="ECO:0007669"/>
    <property type="project" value="InterPro"/>
</dbReference>
<dbReference type="GO" id="GO:0030198">
    <property type="term" value="P:extracellular matrix organization"/>
    <property type="evidence" value="ECO:0007669"/>
    <property type="project" value="TreeGrafter"/>
</dbReference>
<reference evidence="15 16" key="1">
    <citation type="submission" date="2020-08" db="EMBL/GenBank/DDBJ databases">
        <title>Plant Genome Project.</title>
        <authorList>
            <person name="Zhang R.-G."/>
        </authorList>
    </citation>
    <scope>NUCLEOTIDE SEQUENCE [LARGE SCALE GENOMIC DNA]</scope>
    <source>
        <tissue evidence="15">Rhizome</tissue>
    </source>
</reference>
<evidence type="ECO:0000256" key="12">
    <source>
        <dbReference type="PIRSR" id="PIRSR621190-5"/>
    </source>
</evidence>
<keyword evidence="7" id="KW-0482">Metalloprotease</keyword>
<keyword evidence="5" id="KW-0378">Hydrolase</keyword>
<keyword evidence="4" id="KW-0732">Signal</keyword>
<evidence type="ECO:0000256" key="4">
    <source>
        <dbReference type="ARBA" id="ARBA00022729"/>
    </source>
</evidence>
<dbReference type="SUPFAM" id="SSF47090">
    <property type="entry name" value="PGBD-like"/>
    <property type="match status" value="1"/>
</dbReference>
<feature type="region of interest" description="Disordered" evidence="13">
    <location>
        <begin position="1"/>
        <end position="23"/>
    </location>
</feature>
<dbReference type="GO" id="GO:0008270">
    <property type="term" value="F:zinc ion binding"/>
    <property type="evidence" value="ECO:0007669"/>
    <property type="project" value="InterPro"/>
</dbReference>
<evidence type="ECO:0000256" key="5">
    <source>
        <dbReference type="ARBA" id="ARBA00022801"/>
    </source>
</evidence>
<dbReference type="PRINTS" id="PR00138">
    <property type="entry name" value="MATRIXIN"/>
</dbReference>
<evidence type="ECO:0000313" key="16">
    <source>
        <dbReference type="Proteomes" id="UP000734854"/>
    </source>
</evidence>
<feature type="binding site" evidence="11">
    <location>
        <position position="242"/>
    </location>
    <ligand>
        <name>Ca(2+)</name>
        <dbReference type="ChEBI" id="CHEBI:29108"/>
        <label>3</label>
    </ligand>
</feature>
<evidence type="ECO:0000256" key="7">
    <source>
        <dbReference type="ARBA" id="ARBA00023049"/>
    </source>
</evidence>
<dbReference type="InterPro" id="IPR036365">
    <property type="entry name" value="PGBD-like_sf"/>
</dbReference>
<comment type="cofactor">
    <cofactor evidence="11">
        <name>Ca(2+)</name>
        <dbReference type="ChEBI" id="CHEBI:29108"/>
    </cofactor>
    <text evidence="11">Can bind about 5 Ca(2+) ions per subunit.</text>
</comment>
<feature type="domain" description="Peptidase metallopeptidase" evidence="14">
    <location>
        <begin position="146"/>
        <end position="313"/>
    </location>
</feature>
<feature type="compositionally biased region" description="Basic residues" evidence="13">
    <location>
        <begin position="437"/>
        <end position="447"/>
    </location>
</feature>